<dbReference type="AlphaFoldDB" id="A0A914NF97"/>
<dbReference type="WBParaSite" id="Minc3s04768g36970">
    <property type="protein sequence ID" value="Minc3s04768g36970"/>
    <property type="gene ID" value="Minc3s04768g36970"/>
</dbReference>
<accession>A0A914NF97</accession>
<evidence type="ECO:0000313" key="2">
    <source>
        <dbReference type="Proteomes" id="UP000887563"/>
    </source>
</evidence>
<name>A0A914NF97_MELIC</name>
<proteinExistence type="predicted"/>
<protein>
    <submittedName>
        <fullName evidence="3">Uncharacterized protein</fullName>
    </submittedName>
</protein>
<evidence type="ECO:0000256" key="1">
    <source>
        <dbReference type="SAM" id="MobiDB-lite"/>
    </source>
</evidence>
<dbReference type="Proteomes" id="UP000887563">
    <property type="component" value="Unplaced"/>
</dbReference>
<feature type="region of interest" description="Disordered" evidence="1">
    <location>
        <begin position="67"/>
        <end position="88"/>
    </location>
</feature>
<keyword evidence="2" id="KW-1185">Reference proteome</keyword>
<sequence>MSNTKYFPKIQPYNITPRYRPKTPHFSKTRYNTLNFLSGHFGATLKCGTKMTMPIKLLMTVYLISPQVPSNSHQPFPRYKKGTKDRYP</sequence>
<organism evidence="2 3">
    <name type="scientific">Meloidogyne incognita</name>
    <name type="common">Southern root-knot nematode worm</name>
    <name type="synonym">Oxyuris incognita</name>
    <dbReference type="NCBI Taxonomy" id="6306"/>
    <lineage>
        <taxon>Eukaryota</taxon>
        <taxon>Metazoa</taxon>
        <taxon>Ecdysozoa</taxon>
        <taxon>Nematoda</taxon>
        <taxon>Chromadorea</taxon>
        <taxon>Rhabditida</taxon>
        <taxon>Tylenchina</taxon>
        <taxon>Tylenchomorpha</taxon>
        <taxon>Tylenchoidea</taxon>
        <taxon>Meloidogynidae</taxon>
        <taxon>Meloidogyninae</taxon>
        <taxon>Meloidogyne</taxon>
        <taxon>Meloidogyne incognita group</taxon>
    </lineage>
</organism>
<reference evidence="3" key="1">
    <citation type="submission" date="2022-11" db="UniProtKB">
        <authorList>
            <consortium name="WormBaseParasite"/>
        </authorList>
    </citation>
    <scope>IDENTIFICATION</scope>
</reference>
<evidence type="ECO:0000313" key="3">
    <source>
        <dbReference type="WBParaSite" id="Minc3s04768g36970"/>
    </source>
</evidence>